<dbReference type="EMBL" id="CP053069">
    <property type="protein sequence ID" value="QJR13121.1"/>
    <property type="molecule type" value="Genomic_DNA"/>
</dbReference>
<dbReference type="Proteomes" id="UP000501534">
    <property type="component" value="Chromosome"/>
</dbReference>
<keyword evidence="4" id="KW-1185">Reference proteome</keyword>
<evidence type="ECO:0000256" key="1">
    <source>
        <dbReference type="PROSITE-ProRule" id="PRU00703"/>
    </source>
</evidence>
<protein>
    <recommendedName>
        <fullName evidence="2">CBS domain-containing protein</fullName>
    </recommendedName>
</protein>
<organism evidence="3 4">
    <name type="scientific">Usitatibacter rugosus</name>
    <dbReference type="NCBI Taxonomy" id="2732067"/>
    <lineage>
        <taxon>Bacteria</taxon>
        <taxon>Pseudomonadati</taxon>
        <taxon>Pseudomonadota</taxon>
        <taxon>Betaproteobacteria</taxon>
        <taxon>Nitrosomonadales</taxon>
        <taxon>Usitatibacteraceae</taxon>
        <taxon>Usitatibacter</taxon>
    </lineage>
</organism>
<name>A0A6M4H0U6_9PROT</name>
<accession>A0A6M4H0U6</accession>
<dbReference type="KEGG" id="uru:DSM104443_04215"/>
<dbReference type="Pfam" id="PF00571">
    <property type="entry name" value="CBS"/>
    <property type="match status" value="1"/>
</dbReference>
<keyword evidence="1" id="KW-0129">CBS domain</keyword>
<dbReference type="SUPFAM" id="SSF54631">
    <property type="entry name" value="CBS-domain pair"/>
    <property type="match status" value="1"/>
</dbReference>
<proteinExistence type="predicted"/>
<evidence type="ECO:0000259" key="2">
    <source>
        <dbReference type="PROSITE" id="PS51371"/>
    </source>
</evidence>
<evidence type="ECO:0000313" key="3">
    <source>
        <dbReference type="EMBL" id="QJR13121.1"/>
    </source>
</evidence>
<gene>
    <name evidence="3" type="ORF">DSM104443_04215</name>
</gene>
<dbReference type="Gene3D" id="3.10.580.10">
    <property type="entry name" value="CBS-domain"/>
    <property type="match status" value="1"/>
</dbReference>
<feature type="domain" description="CBS" evidence="2">
    <location>
        <begin position="41"/>
        <end position="99"/>
    </location>
</feature>
<dbReference type="InterPro" id="IPR046342">
    <property type="entry name" value="CBS_dom_sf"/>
</dbReference>
<dbReference type="RefSeq" id="WP_171095921.1">
    <property type="nucleotide sequence ID" value="NZ_CP053069.1"/>
</dbReference>
<dbReference type="InterPro" id="IPR000644">
    <property type="entry name" value="CBS_dom"/>
</dbReference>
<sequence>MTREYSPIPLSSLAPAARLPEPELLERVSLDDPAFAVLTDLTQVTPATIGPDRSIDHAHAMMLERRVRLLFVVGADRFVVGVLTSTDLLSEKPMRFVQERGGTRSDVLVADIMTPFERMDSIDMQDVAQMRVGHIVATLKFVGRQHLLAADEGGRRLRGLFSTSRIAKQLGVELSTEDIAQTFAEIEAALAH</sequence>
<reference evidence="3 4" key="1">
    <citation type="submission" date="2020-04" db="EMBL/GenBank/DDBJ databases">
        <title>Usitatibacter rugosus gen. nov., sp. nov. and Usitatibacter palustris sp. nov., novel members of Usitatibacteraceae fam. nov. within the order Nitrosomonadales isolated from soil.</title>
        <authorList>
            <person name="Huber K.J."/>
            <person name="Neumann-Schaal M."/>
            <person name="Geppert A."/>
            <person name="Luckner M."/>
            <person name="Wanner G."/>
            <person name="Overmann J."/>
        </authorList>
    </citation>
    <scope>NUCLEOTIDE SEQUENCE [LARGE SCALE GENOMIC DNA]</scope>
    <source>
        <strain evidence="3 4">0125_3</strain>
    </source>
</reference>
<dbReference type="AlphaFoldDB" id="A0A6M4H0U6"/>
<evidence type="ECO:0000313" key="4">
    <source>
        <dbReference type="Proteomes" id="UP000501534"/>
    </source>
</evidence>
<dbReference type="PROSITE" id="PS51371">
    <property type="entry name" value="CBS"/>
    <property type="match status" value="1"/>
</dbReference>